<accession>F4QM48</accession>
<organism evidence="1 2">
    <name type="scientific">Asticcacaulis biprosthecium C19</name>
    <dbReference type="NCBI Taxonomy" id="715226"/>
    <lineage>
        <taxon>Bacteria</taxon>
        <taxon>Pseudomonadati</taxon>
        <taxon>Pseudomonadota</taxon>
        <taxon>Alphaproteobacteria</taxon>
        <taxon>Caulobacterales</taxon>
        <taxon>Caulobacteraceae</taxon>
        <taxon>Asticcacaulis</taxon>
    </lineage>
</organism>
<dbReference type="EMBL" id="GL883077">
    <property type="protein sequence ID" value="EGF93620.1"/>
    <property type="molecule type" value="Genomic_DNA"/>
</dbReference>
<sequence>MSPTPRLLPLLESPETITPETIQPEDFCLYLKDVIRVLRPDNME</sequence>
<dbReference type="HOGENOM" id="CLU_3211829_0_0_5"/>
<evidence type="ECO:0000313" key="1">
    <source>
        <dbReference type="EMBL" id="EGF93620.1"/>
    </source>
</evidence>
<name>F4QM48_9CAUL</name>
<proteinExistence type="predicted"/>
<dbReference type="Proteomes" id="UP000006512">
    <property type="component" value="Unassembled WGS sequence"/>
</dbReference>
<keyword evidence="2" id="KW-1185">Reference proteome</keyword>
<protein>
    <submittedName>
        <fullName evidence="1">Uncharacterized protein</fullName>
    </submittedName>
</protein>
<reference evidence="2" key="1">
    <citation type="submission" date="2011-03" db="EMBL/GenBank/DDBJ databases">
        <title>Draft genome sequence of Brevundimonas diminuta.</title>
        <authorList>
            <person name="Brown P.J.B."/>
            <person name="Buechlein A."/>
            <person name="Hemmerich C."/>
            <person name="Brun Y.V."/>
        </authorList>
    </citation>
    <scope>NUCLEOTIDE SEQUENCE [LARGE SCALE GENOMIC DNA]</scope>
    <source>
        <strain evidence="2">C19</strain>
    </source>
</reference>
<evidence type="ECO:0000313" key="2">
    <source>
        <dbReference type="Proteomes" id="UP000006512"/>
    </source>
</evidence>
<dbReference type="AlphaFoldDB" id="F4QM48"/>
<gene>
    <name evidence="1" type="ORF">ABI_20610</name>
</gene>
<dbReference type="STRING" id="715226.ABI_20610"/>